<dbReference type="Gene3D" id="1.10.3300.10">
    <property type="entry name" value="Jann2411-like domain"/>
    <property type="match status" value="1"/>
</dbReference>
<dbReference type="Pfam" id="PF07336">
    <property type="entry name" value="ABATE"/>
    <property type="match status" value="1"/>
</dbReference>
<dbReference type="EMBL" id="QTTN01000031">
    <property type="protein sequence ID" value="REE69705.1"/>
    <property type="molecule type" value="Genomic_DNA"/>
</dbReference>
<dbReference type="PANTHER" id="PTHR35525">
    <property type="entry name" value="BLL6575 PROTEIN"/>
    <property type="match status" value="1"/>
</dbReference>
<dbReference type="PANTHER" id="PTHR35525:SF3">
    <property type="entry name" value="BLL6575 PROTEIN"/>
    <property type="match status" value="1"/>
</dbReference>
<proteinExistence type="predicted"/>
<evidence type="ECO:0000313" key="2">
    <source>
        <dbReference type="EMBL" id="REE69705.1"/>
    </source>
</evidence>
<dbReference type="InterPro" id="IPR010852">
    <property type="entry name" value="ABATE"/>
</dbReference>
<dbReference type="AlphaFoldDB" id="A0A3D9R322"/>
<protein>
    <submittedName>
        <fullName evidence="2">Putative RNA-binding Zn ribbon-like protein</fullName>
    </submittedName>
</protein>
<sequence length="182" mass="20840">MLWDDFLKSNYHDWRGSGYYEDRLDKPGWLEQLLTNHNLPYPGAPSAKEMDDLKQLRHQILHLVQRLTEHKITDASDLEGLNKTLSVAPMILQIVGTESGFQLVTAPLQSGWASIGAEVATSFVRLLTEGDPSRIRICENPDCKTVYYDETRNNSKRFCANNVCGNLMKVRRFRARQKVDKT</sequence>
<reference evidence="2 3" key="1">
    <citation type="submission" date="2018-08" db="EMBL/GenBank/DDBJ databases">
        <title>Genomic Encyclopedia of Type Strains, Phase III (KMG-III): the genomes of soil and plant-associated and newly described type strains.</title>
        <authorList>
            <person name="Whitman W."/>
        </authorList>
    </citation>
    <scope>NUCLEOTIDE SEQUENCE [LARGE SCALE GENOMIC DNA]</scope>
    <source>
        <strain evidence="2 3">CGMCC 1.10966</strain>
    </source>
</reference>
<accession>A0A3D9R322</accession>
<dbReference type="RefSeq" id="WP_116191195.1">
    <property type="nucleotide sequence ID" value="NZ_QTTN01000031.1"/>
</dbReference>
<name>A0A3D9R322_9BACL</name>
<dbReference type="Pfam" id="PF11706">
    <property type="entry name" value="zf-CGNR"/>
    <property type="match status" value="1"/>
</dbReference>
<evidence type="ECO:0000313" key="3">
    <source>
        <dbReference type="Proteomes" id="UP000256304"/>
    </source>
</evidence>
<gene>
    <name evidence="2" type="ORF">A8990_13124</name>
</gene>
<comment type="caution">
    <text evidence="2">The sequence shown here is derived from an EMBL/GenBank/DDBJ whole genome shotgun (WGS) entry which is preliminary data.</text>
</comment>
<dbReference type="OrthoDB" id="123307at2"/>
<dbReference type="SUPFAM" id="SSF160904">
    <property type="entry name" value="Jann2411-like"/>
    <property type="match status" value="1"/>
</dbReference>
<dbReference type="InterPro" id="IPR023286">
    <property type="entry name" value="ABATE_dom_sf"/>
</dbReference>
<dbReference type="InterPro" id="IPR021005">
    <property type="entry name" value="Znf_CGNR"/>
</dbReference>
<keyword evidence="3" id="KW-1185">Reference proteome</keyword>
<organism evidence="2 3">
    <name type="scientific">Paenibacillus taihuensis</name>
    <dbReference type="NCBI Taxonomy" id="1156355"/>
    <lineage>
        <taxon>Bacteria</taxon>
        <taxon>Bacillati</taxon>
        <taxon>Bacillota</taxon>
        <taxon>Bacilli</taxon>
        <taxon>Bacillales</taxon>
        <taxon>Paenibacillaceae</taxon>
        <taxon>Paenibacillus</taxon>
    </lineage>
</organism>
<dbReference type="Proteomes" id="UP000256304">
    <property type="component" value="Unassembled WGS sequence"/>
</dbReference>
<feature type="domain" description="Zinc finger CGNR" evidence="1">
    <location>
        <begin position="134"/>
        <end position="177"/>
    </location>
</feature>
<evidence type="ECO:0000259" key="1">
    <source>
        <dbReference type="Pfam" id="PF11706"/>
    </source>
</evidence>